<protein>
    <submittedName>
        <fullName evidence="2">Uncharacterized protein</fullName>
    </submittedName>
</protein>
<feature type="region of interest" description="Disordered" evidence="1">
    <location>
        <begin position="1"/>
        <end position="34"/>
    </location>
</feature>
<keyword evidence="3" id="KW-1185">Reference proteome</keyword>
<evidence type="ECO:0000313" key="2">
    <source>
        <dbReference type="EMBL" id="KAF2897119.1"/>
    </source>
</evidence>
<sequence>MLRETHISNNQSDVKSEKLGIGPDEPGWLKPTILTPDLPRKANVTEEIQTETDEFSDFQTSHEDNMNVNCETDIKDSTVTDDDEFTDFQSTLPDATTMPVSTTQAQTPLQPSPAILEPLKPIVVQSAIPTSINWPDPGISDDDLIRIELNYKPHSSTNCELSLETSNRENKDIVFPNNSKSKEETGNTNNNNNDDDDDWSDFISNQEPVDNVQPVFKTVTNNTKQPSRTSTPELPLCIPQLNQIPLPKRPVPVITQQGLIQAKPATEHLVLPSVQQKKKPCSQTSQSQNNFQPSLISNQFAAQFGQGLTCRNTQPNKSQQNNVEQIVNSLQDFSNSSRFPTVPIPSDNVDELDDEWTDFVSSQPISTTAILPSNGFHKNSPPKINFEWNRPPQFSSWPTTVTPNIITNPVSFDSFQSYPAPMQADFLKNKTHNKKNPNIVTQPRKNTIPSISSVPDLEFIAPKSRTWKK</sequence>
<dbReference type="EMBL" id="VTPC01004454">
    <property type="protein sequence ID" value="KAF2897119.1"/>
    <property type="molecule type" value="Genomic_DNA"/>
</dbReference>
<reference evidence="2" key="1">
    <citation type="submission" date="2019-08" db="EMBL/GenBank/DDBJ databases">
        <title>The genome of the North American firefly Photinus pyralis.</title>
        <authorList>
            <consortium name="Photinus pyralis genome working group"/>
            <person name="Fallon T.R."/>
            <person name="Sander Lower S.E."/>
            <person name="Weng J.-K."/>
        </authorList>
    </citation>
    <scope>NUCLEOTIDE SEQUENCE</scope>
    <source>
        <strain evidence="2">TRF0915ILg1</strain>
        <tissue evidence="2">Whole body</tissue>
    </source>
</reference>
<comment type="caution">
    <text evidence="2">The sequence shown here is derived from an EMBL/GenBank/DDBJ whole genome shotgun (WGS) entry which is preliminary data.</text>
</comment>
<dbReference type="AlphaFoldDB" id="A0A8K0GEW1"/>
<feature type="compositionally biased region" description="Polar residues" evidence="1">
    <location>
        <begin position="156"/>
        <end position="165"/>
    </location>
</feature>
<dbReference type="Proteomes" id="UP000801492">
    <property type="component" value="Unassembled WGS sequence"/>
</dbReference>
<evidence type="ECO:0000313" key="3">
    <source>
        <dbReference type="Proteomes" id="UP000801492"/>
    </source>
</evidence>
<accession>A0A8K0GEW1</accession>
<feature type="region of interest" description="Disordered" evidence="1">
    <location>
        <begin position="89"/>
        <end position="108"/>
    </location>
</feature>
<name>A0A8K0GEW1_IGNLU</name>
<feature type="region of interest" description="Disordered" evidence="1">
    <location>
        <begin position="156"/>
        <end position="205"/>
    </location>
</feature>
<evidence type="ECO:0000256" key="1">
    <source>
        <dbReference type="SAM" id="MobiDB-lite"/>
    </source>
</evidence>
<proteinExistence type="predicted"/>
<gene>
    <name evidence="2" type="ORF">ILUMI_09040</name>
</gene>
<organism evidence="2 3">
    <name type="scientific">Ignelater luminosus</name>
    <name type="common">Cucubano</name>
    <name type="synonym">Pyrophorus luminosus</name>
    <dbReference type="NCBI Taxonomy" id="2038154"/>
    <lineage>
        <taxon>Eukaryota</taxon>
        <taxon>Metazoa</taxon>
        <taxon>Ecdysozoa</taxon>
        <taxon>Arthropoda</taxon>
        <taxon>Hexapoda</taxon>
        <taxon>Insecta</taxon>
        <taxon>Pterygota</taxon>
        <taxon>Neoptera</taxon>
        <taxon>Endopterygota</taxon>
        <taxon>Coleoptera</taxon>
        <taxon>Polyphaga</taxon>
        <taxon>Elateriformia</taxon>
        <taxon>Elateroidea</taxon>
        <taxon>Elateridae</taxon>
        <taxon>Agrypninae</taxon>
        <taxon>Pyrophorini</taxon>
        <taxon>Ignelater</taxon>
    </lineage>
</organism>
<dbReference type="OrthoDB" id="5917212at2759"/>